<accession>A0ABW9XAJ0</accession>
<dbReference type="EMBL" id="JAAAPO010000001">
    <property type="protein sequence ID" value="NBC35548.1"/>
    <property type="molecule type" value="Genomic_DNA"/>
</dbReference>
<name>A0ABW9XAJ0_9SPHN</name>
<sequence length="212" mass="22966">MGNNVSLLPPNATALEQALASATATIGEVPTPLPELWNPADCPLSVLPWLAWGLSVDRWRQDWTEAQKRAAVADAIPSARIKGARATVMAVVAEYDPRLTLTEWWQDGGSGTPHTFHVTAPMNDGGAATFTADFARDLHAAVSRVKPARAHFHLRQRVDAATTLPVVCYARAYRYERLFAATAPDNPDADLALQTEYGEPIEGADGLTLEDH</sequence>
<dbReference type="InterPro" id="IPR006521">
    <property type="entry name" value="Tail_protein_I"/>
</dbReference>
<evidence type="ECO:0000313" key="2">
    <source>
        <dbReference type="Proteomes" id="UP000753724"/>
    </source>
</evidence>
<keyword evidence="2" id="KW-1185">Reference proteome</keyword>
<evidence type="ECO:0000313" key="1">
    <source>
        <dbReference type="EMBL" id="NBC35548.1"/>
    </source>
</evidence>
<comment type="caution">
    <text evidence="1">The sequence shown here is derived from an EMBL/GenBank/DDBJ whole genome shotgun (WGS) entry which is preliminary data.</text>
</comment>
<dbReference type="Pfam" id="PF09684">
    <property type="entry name" value="Tail_P2_I"/>
    <property type="match status" value="1"/>
</dbReference>
<protein>
    <submittedName>
        <fullName evidence="1">Phage tail protein I</fullName>
    </submittedName>
</protein>
<organism evidence="1 2">
    <name type="scientific">Novosphingobium ovatum</name>
    <dbReference type="NCBI Taxonomy" id="1908523"/>
    <lineage>
        <taxon>Bacteria</taxon>
        <taxon>Pseudomonadati</taxon>
        <taxon>Pseudomonadota</taxon>
        <taxon>Alphaproteobacteria</taxon>
        <taxon>Sphingomonadales</taxon>
        <taxon>Sphingomonadaceae</taxon>
        <taxon>Novosphingobium</taxon>
    </lineage>
</organism>
<dbReference type="Proteomes" id="UP000753724">
    <property type="component" value="Unassembled WGS sequence"/>
</dbReference>
<reference evidence="2" key="1">
    <citation type="submission" date="2020-01" db="EMBL/GenBank/DDBJ databases">
        <title>Sphingomonas sp. strain CSW-10.</title>
        <authorList>
            <person name="Chen W.-M."/>
        </authorList>
    </citation>
    <scope>NUCLEOTIDE SEQUENCE [LARGE SCALE GENOMIC DNA]</scope>
    <source>
        <strain evidence="2">FSY-8</strain>
    </source>
</reference>
<dbReference type="RefSeq" id="WP_161716809.1">
    <property type="nucleotide sequence ID" value="NZ_JAAAPO010000001.1"/>
</dbReference>
<dbReference type="NCBIfam" id="TIGR01634">
    <property type="entry name" value="tail_P2_I"/>
    <property type="match status" value="1"/>
</dbReference>
<proteinExistence type="predicted"/>
<gene>
    <name evidence="1" type="ORF">GTZ99_03145</name>
</gene>